<evidence type="ECO:0000313" key="3">
    <source>
        <dbReference type="Proteomes" id="UP000765509"/>
    </source>
</evidence>
<dbReference type="Pfam" id="PF22936">
    <property type="entry name" value="Pol_BBD"/>
    <property type="match status" value="1"/>
</dbReference>
<organism evidence="2 3">
    <name type="scientific">Austropuccinia psidii MF-1</name>
    <dbReference type="NCBI Taxonomy" id="1389203"/>
    <lineage>
        <taxon>Eukaryota</taxon>
        <taxon>Fungi</taxon>
        <taxon>Dikarya</taxon>
        <taxon>Basidiomycota</taxon>
        <taxon>Pucciniomycotina</taxon>
        <taxon>Pucciniomycetes</taxon>
        <taxon>Pucciniales</taxon>
        <taxon>Sphaerophragmiaceae</taxon>
        <taxon>Austropuccinia</taxon>
    </lineage>
</organism>
<sequence length="120" mass="13365">MHPALVSVEAEDQDKAKIASICAPTGHSKLELIDSGATHHVARNHFLFITYKNINLELSVATTEKHPVVRIGTIKLYTQDGDLWLHDALHFKEELGVVISLAKFHTGDGQVEFRDGIFCF</sequence>
<name>A0A9Q3JW66_9BASI</name>
<keyword evidence="3" id="KW-1185">Reference proteome</keyword>
<protein>
    <recommendedName>
        <fullName evidence="1">Retrovirus-related Pol polyprotein from transposon TNT 1-94-like beta-barrel domain-containing protein</fullName>
    </recommendedName>
</protein>
<accession>A0A9Q3JW66</accession>
<feature type="domain" description="Retrovirus-related Pol polyprotein from transposon TNT 1-94-like beta-barrel" evidence="1">
    <location>
        <begin position="32"/>
        <end position="104"/>
    </location>
</feature>
<dbReference type="Proteomes" id="UP000765509">
    <property type="component" value="Unassembled WGS sequence"/>
</dbReference>
<gene>
    <name evidence="2" type="ORF">O181_109161</name>
</gene>
<reference evidence="2" key="1">
    <citation type="submission" date="2021-03" db="EMBL/GenBank/DDBJ databases">
        <title>Draft genome sequence of rust myrtle Austropuccinia psidii MF-1, a brazilian biotype.</title>
        <authorList>
            <person name="Quecine M.C."/>
            <person name="Pachon D.M.R."/>
            <person name="Bonatelli M.L."/>
            <person name="Correr F.H."/>
            <person name="Franceschini L.M."/>
            <person name="Leite T.F."/>
            <person name="Margarido G.R.A."/>
            <person name="Almeida C.A."/>
            <person name="Ferrarezi J.A."/>
            <person name="Labate C.A."/>
        </authorList>
    </citation>
    <scope>NUCLEOTIDE SEQUENCE</scope>
    <source>
        <strain evidence="2">MF-1</strain>
    </source>
</reference>
<dbReference type="EMBL" id="AVOT02084385">
    <property type="protein sequence ID" value="MBW0569446.1"/>
    <property type="molecule type" value="Genomic_DNA"/>
</dbReference>
<evidence type="ECO:0000313" key="2">
    <source>
        <dbReference type="EMBL" id="MBW0569446.1"/>
    </source>
</evidence>
<dbReference type="AlphaFoldDB" id="A0A9Q3JW66"/>
<proteinExistence type="predicted"/>
<evidence type="ECO:0000259" key="1">
    <source>
        <dbReference type="Pfam" id="PF22936"/>
    </source>
</evidence>
<comment type="caution">
    <text evidence="2">The sequence shown here is derived from an EMBL/GenBank/DDBJ whole genome shotgun (WGS) entry which is preliminary data.</text>
</comment>
<dbReference type="InterPro" id="IPR054722">
    <property type="entry name" value="PolX-like_BBD"/>
</dbReference>